<dbReference type="PANTHER" id="PTHR47044">
    <property type="entry name" value="OS02G0276400 PROTEIN"/>
    <property type="match status" value="1"/>
</dbReference>
<dbReference type="Gene3D" id="3.40.50.850">
    <property type="entry name" value="Isochorismatase-like"/>
    <property type="match status" value="1"/>
</dbReference>
<accession>A0A1I3PIU4</accession>
<dbReference type="InterPro" id="IPR000868">
    <property type="entry name" value="Isochorismatase-like_dom"/>
</dbReference>
<keyword evidence="3" id="KW-1185">Reference proteome</keyword>
<dbReference type="Pfam" id="PF00857">
    <property type="entry name" value="Isochorismatase"/>
    <property type="match status" value="1"/>
</dbReference>
<dbReference type="CDD" id="cd00431">
    <property type="entry name" value="cysteine_hydrolases"/>
    <property type="match status" value="1"/>
</dbReference>
<dbReference type="OrthoDB" id="9785724at2"/>
<dbReference type="SUPFAM" id="SSF52499">
    <property type="entry name" value="Isochorismatase-like hydrolases"/>
    <property type="match status" value="1"/>
</dbReference>
<gene>
    <name evidence="2" type="ORF">SAMN05444682_10859</name>
</gene>
<evidence type="ECO:0000259" key="1">
    <source>
        <dbReference type="Pfam" id="PF00857"/>
    </source>
</evidence>
<feature type="domain" description="Isochorismatase-like" evidence="1">
    <location>
        <begin position="11"/>
        <end position="188"/>
    </location>
</feature>
<organism evidence="2 3">
    <name type="scientific">Parapedobacter indicus</name>
    <dbReference type="NCBI Taxonomy" id="1477437"/>
    <lineage>
        <taxon>Bacteria</taxon>
        <taxon>Pseudomonadati</taxon>
        <taxon>Bacteroidota</taxon>
        <taxon>Sphingobacteriia</taxon>
        <taxon>Sphingobacteriales</taxon>
        <taxon>Sphingobacteriaceae</taxon>
        <taxon>Parapedobacter</taxon>
    </lineage>
</organism>
<dbReference type="InterPro" id="IPR036380">
    <property type="entry name" value="Isochorismatase-like_sf"/>
</dbReference>
<dbReference type="AlphaFoldDB" id="A0A1I3PIU4"/>
<sequence length="214" mass="24155">MDYVSINWKKSALVVIDMQYDFVSPMGASPIEGTEAILPELICLADRFRYYKLPIIHVIRLYKPDGSNVDNCRRILIESGKRIATVDSDGANIISELLPSDPVLPDHYRLLTGEVLNIGKHDYVLYKPRWGAFYQTPLEDFLRKKGIDSVIVAGCNFPNCPRTSIYEASERDFRIGVVEGTISGLYNTGREELANIGVNLFTSEEMDPLLKLSY</sequence>
<dbReference type="EMBL" id="FOQO01000008">
    <property type="protein sequence ID" value="SFJ21311.1"/>
    <property type="molecule type" value="Genomic_DNA"/>
</dbReference>
<protein>
    <submittedName>
        <fullName evidence="2">Nicotinamidase-related amidase</fullName>
    </submittedName>
</protein>
<proteinExistence type="predicted"/>
<evidence type="ECO:0000313" key="3">
    <source>
        <dbReference type="Proteomes" id="UP000198670"/>
    </source>
</evidence>
<evidence type="ECO:0000313" key="2">
    <source>
        <dbReference type="EMBL" id="SFJ21311.1"/>
    </source>
</evidence>
<name>A0A1I3PIU4_9SPHI</name>
<dbReference type="STRING" id="1477437.SAMN05444682_10859"/>
<reference evidence="2 3" key="1">
    <citation type="submission" date="2016-10" db="EMBL/GenBank/DDBJ databases">
        <authorList>
            <person name="de Groot N.N."/>
        </authorList>
    </citation>
    <scope>NUCLEOTIDE SEQUENCE [LARGE SCALE GENOMIC DNA]</scope>
    <source>
        <strain evidence="2 3">RK1</strain>
    </source>
</reference>
<dbReference type="Proteomes" id="UP000198670">
    <property type="component" value="Unassembled WGS sequence"/>
</dbReference>